<keyword evidence="3" id="KW-1185">Reference proteome</keyword>
<feature type="coiled-coil region" evidence="1">
    <location>
        <begin position="66"/>
        <end position="93"/>
    </location>
</feature>
<dbReference type="AlphaFoldDB" id="A0A316TKB7"/>
<dbReference type="GO" id="GO:0003677">
    <property type="term" value="F:DNA binding"/>
    <property type="evidence" value="ECO:0007669"/>
    <property type="project" value="InterPro"/>
</dbReference>
<gene>
    <name evidence="2" type="ORF">DDZ15_16555</name>
</gene>
<name>A0A316TKB7_9BACT</name>
<sequence>MSKKYLRQRREFSPTLRKQIVGLIESGTLSVAAASREYLVSTTSIYRWIHRYSTYNKKGAVLVVDKDSESKKLEQMKQRIAELERAVGHKQMQIDYYEKFIELASDEVGEDLKKKYESAASSGSSKTRKRFPGQ</sequence>
<dbReference type="SUPFAM" id="SSF46689">
    <property type="entry name" value="Homeodomain-like"/>
    <property type="match status" value="1"/>
</dbReference>
<dbReference type="InterPro" id="IPR036388">
    <property type="entry name" value="WH-like_DNA-bd_sf"/>
</dbReference>
<dbReference type="Gene3D" id="1.10.10.10">
    <property type="entry name" value="Winged helix-like DNA-binding domain superfamily/Winged helix DNA-binding domain"/>
    <property type="match status" value="1"/>
</dbReference>
<evidence type="ECO:0000313" key="2">
    <source>
        <dbReference type="EMBL" id="PWN05037.1"/>
    </source>
</evidence>
<evidence type="ECO:0000313" key="3">
    <source>
        <dbReference type="Proteomes" id="UP000245533"/>
    </source>
</evidence>
<dbReference type="RefSeq" id="WP_109648235.1">
    <property type="nucleotide sequence ID" value="NZ_QGGB01000015.1"/>
</dbReference>
<dbReference type="Pfam" id="PF01527">
    <property type="entry name" value="HTH_Tnp_1"/>
    <property type="match status" value="1"/>
</dbReference>
<dbReference type="EMBL" id="QGGB01000015">
    <property type="protein sequence ID" value="PWN05037.1"/>
    <property type="molecule type" value="Genomic_DNA"/>
</dbReference>
<keyword evidence="1" id="KW-0175">Coiled coil</keyword>
<dbReference type="GO" id="GO:0004803">
    <property type="term" value="F:transposase activity"/>
    <property type="evidence" value="ECO:0007669"/>
    <property type="project" value="InterPro"/>
</dbReference>
<accession>A0A316TKB7</accession>
<reference evidence="2 3" key="1">
    <citation type="submission" date="2018-05" db="EMBL/GenBank/DDBJ databases">
        <title>Rhodohalobacter halophilus gen. nov., sp. nov., a moderately halophilic member of the family Balneolaceae.</title>
        <authorList>
            <person name="Liu Z.-W."/>
        </authorList>
    </citation>
    <scope>NUCLEOTIDE SEQUENCE [LARGE SCALE GENOMIC DNA]</scope>
    <source>
        <strain evidence="2 3">8A47</strain>
    </source>
</reference>
<protein>
    <submittedName>
        <fullName evidence="2">Transposase</fullName>
    </submittedName>
</protein>
<comment type="caution">
    <text evidence="2">The sequence shown here is derived from an EMBL/GenBank/DDBJ whole genome shotgun (WGS) entry which is preliminary data.</text>
</comment>
<dbReference type="Proteomes" id="UP000245533">
    <property type="component" value="Unassembled WGS sequence"/>
</dbReference>
<evidence type="ECO:0000256" key="1">
    <source>
        <dbReference type="SAM" id="Coils"/>
    </source>
</evidence>
<dbReference type="InterPro" id="IPR009057">
    <property type="entry name" value="Homeodomain-like_sf"/>
</dbReference>
<dbReference type="GO" id="GO:0006313">
    <property type="term" value="P:DNA transposition"/>
    <property type="evidence" value="ECO:0007669"/>
    <property type="project" value="InterPro"/>
</dbReference>
<proteinExistence type="predicted"/>
<organism evidence="2 3">
    <name type="scientific">Rhodohalobacter mucosus</name>
    <dbReference type="NCBI Taxonomy" id="2079485"/>
    <lineage>
        <taxon>Bacteria</taxon>
        <taxon>Pseudomonadati</taxon>
        <taxon>Balneolota</taxon>
        <taxon>Balneolia</taxon>
        <taxon>Balneolales</taxon>
        <taxon>Balneolaceae</taxon>
        <taxon>Rhodohalobacter</taxon>
    </lineage>
</organism>
<dbReference type="OrthoDB" id="1452931at2"/>
<dbReference type="InterPro" id="IPR002514">
    <property type="entry name" value="Transposase_8"/>
</dbReference>